<gene>
    <name evidence="2" type="ORF">HMPREF1181_00797</name>
</gene>
<evidence type="ECO:0000256" key="1">
    <source>
        <dbReference type="SAM" id="Phobius"/>
    </source>
</evidence>
<evidence type="ECO:0008006" key="4">
    <source>
        <dbReference type="Google" id="ProtNLM"/>
    </source>
</evidence>
<accession>S3YUE9</accession>
<evidence type="ECO:0000313" key="2">
    <source>
        <dbReference type="EMBL" id="EPH21218.1"/>
    </source>
</evidence>
<feature type="transmembrane region" description="Helical" evidence="1">
    <location>
        <begin position="290"/>
        <end position="309"/>
    </location>
</feature>
<dbReference type="EMBL" id="ATFP01000013">
    <property type="protein sequence ID" value="EPH21218.1"/>
    <property type="molecule type" value="Genomic_DNA"/>
</dbReference>
<feature type="transmembrane region" description="Helical" evidence="1">
    <location>
        <begin position="315"/>
        <end position="333"/>
    </location>
</feature>
<reference evidence="2 3" key="1">
    <citation type="submission" date="2013-05" db="EMBL/GenBank/DDBJ databases">
        <title>The Genome Sequence of Bacteroides stercoris CC31F.</title>
        <authorList>
            <consortium name="The Broad Institute Genomics Platform"/>
            <person name="Earl A."/>
            <person name="Ward D."/>
            <person name="Feldgarden M."/>
            <person name="Gevers D."/>
            <person name="Oliphant K."/>
            <person name="Allen-Vercoe E."/>
            <person name="Walker B."/>
            <person name="Young S."/>
            <person name="Zeng Q."/>
            <person name="Gargeya S."/>
            <person name="Fitzgerald M."/>
            <person name="Haas B."/>
            <person name="Abouelleil A."/>
            <person name="Allen A.W."/>
            <person name="Alvarado L."/>
            <person name="Arachchi H.M."/>
            <person name="Berlin A.M."/>
            <person name="Chapman S.B."/>
            <person name="Gainer-Dewar J."/>
            <person name="Goldberg J."/>
            <person name="Griggs A."/>
            <person name="Gujja S."/>
            <person name="Hansen M."/>
            <person name="Howarth C."/>
            <person name="Imamovic A."/>
            <person name="Ireland A."/>
            <person name="Larimer J."/>
            <person name="McCowan C."/>
            <person name="Murphy C."/>
            <person name="Pearson M."/>
            <person name="Poon T.W."/>
            <person name="Priest M."/>
            <person name="Roberts A."/>
            <person name="Saif S."/>
            <person name="Shea T."/>
            <person name="Sisk P."/>
            <person name="Sykes S."/>
            <person name="Wortman J."/>
            <person name="Nusbaum C."/>
            <person name="Birren B."/>
        </authorList>
    </citation>
    <scope>NUCLEOTIDE SEQUENCE [LARGE SCALE GENOMIC DNA]</scope>
    <source>
        <strain evidence="2 3">CC31F</strain>
    </source>
</reference>
<dbReference type="PATRIC" id="fig|1073351.3.peg.783"/>
<proteinExistence type="predicted"/>
<evidence type="ECO:0000313" key="3">
    <source>
        <dbReference type="Proteomes" id="UP000014614"/>
    </source>
</evidence>
<dbReference type="RefSeq" id="WP_016661223.1">
    <property type="nucleotide sequence ID" value="NZ_KE340311.1"/>
</dbReference>
<keyword evidence="1" id="KW-0472">Membrane</keyword>
<dbReference type="InterPro" id="IPR049458">
    <property type="entry name" value="EpsG-like"/>
</dbReference>
<name>S3YUE9_BACSE</name>
<protein>
    <recommendedName>
        <fullName evidence="4">EpsG family protein</fullName>
    </recommendedName>
</protein>
<feature type="transmembrane region" description="Helical" evidence="1">
    <location>
        <begin position="33"/>
        <end position="52"/>
    </location>
</feature>
<feature type="transmembrane region" description="Helical" evidence="1">
    <location>
        <begin position="6"/>
        <end position="26"/>
    </location>
</feature>
<feature type="transmembrane region" description="Helical" evidence="1">
    <location>
        <begin position="89"/>
        <end position="108"/>
    </location>
</feature>
<dbReference type="Pfam" id="PF14897">
    <property type="entry name" value="EpsG"/>
    <property type="match status" value="1"/>
</dbReference>
<keyword evidence="1" id="KW-0812">Transmembrane</keyword>
<feature type="transmembrane region" description="Helical" evidence="1">
    <location>
        <begin position="345"/>
        <end position="362"/>
    </location>
</feature>
<feature type="transmembrane region" description="Helical" evidence="1">
    <location>
        <begin position="164"/>
        <end position="193"/>
    </location>
</feature>
<dbReference type="AlphaFoldDB" id="S3YUE9"/>
<sequence>MITTDFIYIFLNLLMLITFIIAGKGISKDKSHYWIYAFWPAIVFTIVLGLRLNRGNDYVHYMEVYLYDLEDKQVLFTAFNHFLKDLGTGPHWIFIWYSGAFILGAMFFLRSVKRYAAWVLPLFLISFTVFSEYMIRQSFGYTFVFLFMLFLFKEEMPIYKRYICMFVCFYLAYSIHSANAITCIIDLGLYFFIKIPFPPKLTIPMYLLASYYLQNHFDFSYLDGILSFLGEHNDKFSTYTDNADVWFDNDAKNAIYDRNSVVKIIQTLGECSLIYLGYRILQVRKNKQILFFYNLFVIGAIFSQCFYSLEILRRMGDVMYWYWAFPLAYVLYYKKEVFTLFKYKVVANLLFLTLLFFGYDYLKYLFMRPLGMYKFIWDM</sequence>
<organism evidence="2 3">
    <name type="scientific">Bacteroides stercoris CC31F</name>
    <dbReference type="NCBI Taxonomy" id="1073351"/>
    <lineage>
        <taxon>Bacteria</taxon>
        <taxon>Pseudomonadati</taxon>
        <taxon>Bacteroidota</taxon>
        <taxon>Bacteroidia</taxon>
        <taxon>Bacteroidales</taxon>
        <taxon>Bacteroidaceae</taxon>
        <taxon>Bacteroides</taxon>
    </lineage>
</organism>
<dbReference type="HOGENOM" id="CLU_728939_0_0_10"/>
<feature type="transmembrane region" description="Helical" evidence="1">
    <location>
        <begin position="115"/>
        <end position="131"/>
    </location>
</feature>
<comment type="caution">
    <text evidence="2">The sequence shown here is derived from an EMBL/GenBank/DDBJ whole genome shotgun (WGS) entry which is preliminary data.</text>
</comment>
<dbReference type="OrthoDB" id="1489864at2"/>
<dbReference type="Proteomes" id="UP000014614">
    <property type="component" value="Unassembled WGS sequence"/>
</dbReference>
<keyword evidence="1" id="KW-1133">Transmembrane helix</keyword>